<feature type="compositionally biased region" description="Basic residues" evidence="1">
    <location>
        <begin position="151"/>
        <end position="160"/>
    </location>
</feature>
<feature type="compositionally biased region" description="Polar residues" evidence="1">
    <location>
        <begin position="210"/>
        <end position="220"/>
    </location>
</feature>
<dbReference type="OrthoDB" id="5598695at2759"/>
<dbReference type="GO" id="GO:0010468">
    <property type="term" value="P:regulation of gene expression"/>
    <property type="evidence" value="ECO:0007669"/>
    <property type="project" value="UniProtKB-ARBA"/>
</dbReference>
<dbReference type="InterPro" id="IPR036388">
    <property type="entry name" value="WH-like_DNA-bd_sf"/>
</dbReference>
<feature type="compositionally biased region" description="Basic residues" evidence="1">
    <location>
        <begin position="242"/>
        <end position="257"/>
    </location>
</feature>
<evidence type="ECO:0000256" key="1">
    <source>
        <dbReference type="SAM" id="MobiDB-lite"/>
    </source>
</evidence>
<dbReference type="FunFam" id="1.10.10.10:FF:000087">
    <property type="entry name" value="Transcriptional adapter 2"/>
    <property type="match status" value="1"/>
</dbReference>
<dbReference type="Gene3D" id="1.10.10.10">
    <property type="entry name" value="Winged helix-like DNA-binding domain superfamily/Winged helix DNA-binding domain"/>
    <property type="match status" value="1"/>
</dbReference>
<dbReference type="PROSITE" id="PS50934">
    <property type="entry name" value="SWIRM"/>
    <property type="match status" value="1"/>
</dbReference>
<dbReference type="Proteomes" id="UP001153678">
    <property type="component" value="Unassembled WGS sequence"/>
</dbReference>
<proteinExistence type="predicted"/>
<evidence type="ECO:0000259" key="2">
    <source>
        <dbReference type="PROSITE" id="PS50934"/>
    </source>
</evidence>
<protein>
    <submittedName>
        <fullName evidence="3">13176_t:CDS:1</fullName>
    </submittedName>
</protein>
<dbReference type="SUPFAM" id="SSF46689">
    <property type="entry name" value="Homeodomain-like"/>
    <property type="match status" value="1"/>
</dbReference>
<feature type="compositionally biased region" description="Low complexity" evidence="1">
    <location>
        <begin position="196"/>
        <end position="209"/>
    </location>
</feature>
<dbReference type="EMBL" id="CAMKVN010000119">
    <property type="protein sequence ID" value="CAI2163890.1"/>
    <property type="molecule type" value="Genomic_DNA"/>
</dbReference>
<evidence type="ECO:0000313" key="4">
    <source>
        <dbReference type="Proteomes" id="UP001153678"/>
    </source>
</evidence>
<accession>A0A9W4WIC2</accession>
<organism evidence="3 4">
    <name type="scientific">Funneliformis geosporum</name>
    <dbReference type="NCBI Taxonomy" id="1117311"/>
    <lineage>
        <taxon>Eukaryota</taxon>
        <taxon>Fungi</taxon>
        <taxon>Fungi incertae sedis</taxon>
        <taxon>Mucoromycota</taxon>
        <taxon>Glomeromycotina</taxon>
        <taxon>Glomeromycetes</taxon>
        <taxon>Glomerales</taxon>
        <taxon>Glomeraceae</taxon>
        <taxon>Funneliformis</taxon>
    </lineage>
</organism>
<keyword evidence="4" id="KW-1185">Reference proteome</keyword>
<dbReference type="AlphaFoldDB" id="A0A9W4WIC2"/>
<comment type="caution">
    <text evidence="3">The sequence shown here is derived from an EMBL/GenBank/DDBJ whole genome shotgun (WGS) entry which is preliminary data.</text>
</comment>
<evidence type="ECO:0000313" key="3">
    <source>
        <dbReference type="EMBL" id="CAI2163890.1"/>
    </source>
</evidence>
<feature type="region of interest" description="Disordered" evidence="1">
    <location>
        <begin position="196"/>
        <end position="274"/>
    </location>
</feature>
<dbReference type="Pfam" id="PF04433">
    <property type="entry name" value="SWIRM"/>
    <property type="match status" value="1"/>
</dbReference>
<reference evidence="3" key="1">
    <citation type="submission" date="2022-08" db="EMBL/GenBank/DDBJ databases">
        <authorList>
            <person name="Kallberg Y."/>
            <person name="Tangrot J."/>
            <person name="Rosling A."/>
        </authorList>
    </citation>
    <scope>NUCLEOTIDE SEQUENCE</scope>
    <source>
        <strain evidence="3">Wild A</strain>
    </source>
</reference>
<feature type="compositionally biased region" description="Pro residues" evidence="1">
    <location>
        <begin position="8"/>
        <end position="18"/>
    </location>
</feature>
<gene>
    <name evidence="3" type="ORF">FWILDA_LOCUS1294</name>
</gene>
<feature type="compositionally biased region" description="Basic and acidic residues" evidence="1">
    <location>
        <begin position="221"/>
        <end position="238"/>
    </location>
</feature>
<name>A0A9W4WIC2_9GLOM</name>
<dbReference type="InterPro" id="IPR009057">
    <property type="entry name" value="Homeodomain-like_sf"/>
</dbReference>
<feature type="region of interest" description="Disordered" evidence="1">
    <location>
        <begin position="146"/>
        <end position="177"/>
    </location>
</feature>
<feature type="domain" description="SWIRM" evidence="2">
    <location>
        <begin position="330"/>
        <end position="418"/>
    </location>
</feature>
<feature type="region of interest" description="Disordered" evidence="1">
    <location>
        <begin position="1"/>
        <end position="27"/>
    </location>
</feature>
<sequence>MGHTGAPYSPPPSPPKSPESPKSGMWLKMNDGKVFSHKSTELGVIPKSIESVTQQPLLNSNVVIHPYDIYSKTSANVATYETQIHQIHDTRIYETKSETSKLIEKPPQVETQKLSKMSITFMLDNPRDETTSLPTTKDDSELGKEIDRKVYAGRKRRGRKNPYPMRAPPKDAPGINHKVDVYMKDPAVIMRSNVTSTVKSSTKSSANSVGRSYTPLQTSSKKSDEIESNHEPMTDKGSKVGLKSKGKPPMRRQRQSRRSGAVKPERKRKGNSLARVMADRGLLESIFNAVIASDIKSVRIPPPQPMQHQELMKAIKELNVDHSILDNYTPSIAWKGQPLNISHLPHYEDLHETEASVVSILRLTPVQYLTGKHTLVSAANRYIQRNLPFKKSDAQKLLRIDVNKASKLWEFFRQVRWI</sequence>
<dbReference type="InterPro" id="IPR007526">
    <property type="entry name" value="SWIRM"/>
</dbReference>